<dbReference type="InterPro" id="IPR005152">
    <property type="entry name" value="Lipase_secreted"/>
</dbReference>
<dbReference type="PANTHER" id="PTHR34853">
    <property type="match status" value="1"/>
</dbReference>
<gene>
    <name evidence="1" type="ORF">CGZ94_07415</name>
</gene>
<dbReference type="EMBL" id="NMVO01000012">
    <property type="protein sequence ID" value="OYO14427.1"/>
    <property type="molecule type" value="Genomic_DNA"/>
</dbReference>
<dbReference type="InterPro" id="IPR029058">
    <property type="entry name" value="AB_hydrolase_fold"/>
</dbReference>
<dbReference type="PIRSF" id="PIRSF029171">
    <property type="entry name" value="Esterase_LipA"/>
    <property type="match status" value="1"/>
</dbReference>
<dbReference type="GO" id="GO:0004806">
    <property type="term" value="F:triacylglycerol lipase activity"/>
    <property type="evidence" value="ECO:0007669"/>
    <property type="project" value="InterPro"/>
</dbReference>
<dbReference type="Gene3D" id="3.40.50.1820">
    <property type="entry name" value="alpha/beta hydrolase"/>
    <property type="match status" value="1"/>
</dbReference>
<sequence>MTVAEPVAEQITPLIDGGRGVRLRHPVRSTDGFDTIAVTELQLPEGTPPAGGWPVVVHGHGTNGLGPLTTPEHRPRPPEENDYLAGLLARGWAVVAPDYLIVNGIHSYLDGPDEALAMVRGLQAARRHEPLLSRKWLSTGGSQGGHAALWAGYRAPELAPELELAGVVALCPASQLDWIFGLIGPRTPAWIAAGCGSPLLMVAAAADVVRPDLRVSDSFTPLGQRVLREIRELEIFEIMELVSGFEVPSLLRHPAGRGGLGRQLRERVAVPTAIPAPVRILQGWRDTSVPLPLTIGLAVSLRRQGVDVGVRVVDSGHGDIVTRGARARALMAGLLT</sequence>
<reference evidence="1 2" key="1">
    <citation type="submission" date="2017-07" db="EMBL/GenBank/DDBJ databases">
        <title>Draft whole genome sequences of clinical Proprionibacteriaceae strains.</title>
        <authorList>
            <person name="Bernier A.-M."/>
            <person name="Bernard K."/>
            <person name="Domingo M.-C."/>
        </authorList>
    </citation>
    <scope>NUCLEOTIDE SEQUENCE [LARGE SCALE GENOMIC DNA]</scope>
    <source>
        <strain evidence="1 2">NML 030167</strain>
    </source>
</reference>
<evidence type="ECO:0000313" key="1">
    <source>
        <dbReference type="EMBL" id="OYO14427.1"/>
    </source>
</evidence>
<dbReference type="Pfam" id="PF03583">
    <property type="entry name" value="LIP"/>
    <property type="match status" value="1"/>
</dbReference>
<evidence type="ECO:0000313" key="2">
    <source>
        <dbReference type="Proteomes" id="UP000215896"/>
    </source>
</evidence>
<dbReference type="Proteomes" id="UP000215896">
    <property type="component" value="Unassembled WGS sequence"/>
</dbReference>
<proteinExistence type="predicted"/>
<organism evidence="1 2">
    <name type="scientific">Enemella evansiae</name>
    <dbReference type="NCBI Taxonomy" id="2016499"/>
    <lineage>
        <taxon>Bacteria</taxon>
        <taxon>Bacillati</taxon>
        <taxon>Actinomycetota</taxon>
        <taxon>Actinomycetes</taxon>
        <taxon>Propionibacteriales</taxon>
        <taxon>Propionibacteriaceae</taxon>
        <taxon>Enemella</taxon>
    </lineage>
</organism>
<dbReference type="PANTHER" id="PTHR34853:SF1">
    <property type="entry name" value="LIPASE 5"/>
    <property type="match status" value="1"/>
</dbReference>
<dbReference type="RefSeq" id="WP_094405239.1">
    <property type="nucleotide sequence ID" value="NZ_NMVN01000016.1"/>
</dbReference>
<dbReference type="GO" id="GO:0016042">
    <property type="term" value="P:lipid catabolic process"/>
    <property type="evidence" value="ECO:0007669"/>
    <property type="project" value="InterPro"/>
</dbReference>
<accession>A0A255GEZ0</accession>
<evidence type="ECO:0008006" key="3">
    <source>
        <dbReference type="Google" id="ProtNLM"/>
    </source>
</evidence>
<name>A0A255GEZ0_9ACTN</name>
<keyword evidence="2" id="KW-1185">Reference proteome</keyword>
<protein>
    <recommendedName>
        <fullName evidence="3">Lipase</fullName>
    </recommendedName>
</protein>
<dbReference type="SUPFAM" id="SSF53474">
    <property type="entry name" value="alpha/beta-Hydrolases"/>
    <property type="match status" value="1"/>
</dbReference>
<dbReference type="AlphaFoldDB" id="A0A255GEZ0"/>
<dbReference type="OrthoDB" id="9798122at2"/>
<comment type="caution">
    <text evidence="1">The sequence shown here is derived from an EMBL/GenBank/DDBJ whole genome shotgun (WGS) entry which is preliminary data.</text>
</comment>